<sequence>MTELEQAACQALTLMDLTSLNDDDTDARVRALCERAATPIGHPAAVCVLPAFIATARQALAEQNLAGRVKVATVTNFPHGNADVAIAAAETREAIAAGADEVDVVFPYRALMAGDEDVGRELVAACKRECGRAALKVILETGELAAPALIRRASELAIEGGADFLKTSTGKVKVNATLEAAEIMLTAIRDSGRGDLGFKAAGGVRTAEDASAYLNLATGIMGAAWLTPERFRFGASGLLGALLETLGADAGGPAGGY</sequence>
<keyword evidence="9" id="KW-1185">Reference proteome</keyword>
<evidence type="ECO:0000256" key="3">
    <source>
        <dbReference type="ARBA" id="ARBA00012515"/>
    </source>
</evidence>
<dbReference type="RefSeq" id="WP_102653659.1">
    <property type="nucleotide sequence ID" value="NZ_PNRF01000027.1"/>
</dbReference>
<dbReference type="EMBL" id="PNRF01000027">
    <property type="protein sequence ID" value="PMR74594.1"/>
    <property type="molecule type" value="Genomic_DNA"/>
</dbReference>
<evidence type="ECO:0000256" key="2">
    <source>
        <dbReference type="ARBA" id="ARBA00009473"/>
    </source>
</evidence>
<gene>
    <name evidence="8" type="ORF">C1H69_12055</name>
</gene>
<dbReference type="PANTHER" id="PTHR10889:SF3">
    <property type="entry name" value="DEOXYRIBOSE-PHOSPHATE ALDOLASE"/>
    <property type="match status" value="1"/>
</dbReference>
<dbReference type="Gene3D" id="3.20.20.70">
    <property type="entry name" value="Aldolase class I"/>
    <property type="match status" value="1"/>
</dbReference>
<dbReference type="AlphaFoldDB" id="A0A2N7U2D1"/>
<evidence type="ECO:0000256" key="4">
    <source>
        <dbReference type="ARBA" id="ARBA00023239"/>
    </source>
</evidence>
<accession>A0A2N7U2D1</accession>
<keyword evidence="4" id="KW-0456">Lyase</keyword>
<dbReference type="InterPro" id="IPR013785">
    <property type="entry name" value="Aldolase_TIM"/>
</dbReference>
<dbReference type="GO" id="GO:0004139">
    <property type="term" value="F:deoxyribose-phosphate aldolase activity"/>
    <property type="evidence" value="ECO:0007669"/>
    <property type="project" value="UniProtKB-UniRule"/>
</dbReference>
<organism evidence="8 9">
    <name type="scientific">Billgrantia endophytica</name>
    <dbReference type="NCBI Taxonomy" id="2033802"/>
    <lineage>
        <taxon>Bacteria</taxon>
        <taxon>Pseudomonadati</taxon>
        <taxon>Pseudomonadota</taxon>
        <taxon>Gammaproteobacteria</taxon>
        <taxon>Oceanospirillales</taxon>
        <taxon>Halomonadaceae</taxon>
        <taxon>Billgrantia</taxon>
    </lineage>
</organism>
<dbReference type="OrthoDB" id="6579831at2"/>
<dbReference type="NCBIfam" id="TIGR00126">
    <property type="entry name" value="deoC"/>
    <property type="match status" value="1"/>
</dbReference>
<dbReference type="PIRSF" id="PIRSF001357">
    <property type="entry name" value="DeoC"/>
    <property type="match status" value="1"/>
</dbReference>
<evidence type="ECO:0000256" key="7">
    <source>
        <dbReference type="NCBIfam" id="TIGR00126"/>
    </source>
</evidence>
<dbReference type="GO" id="GO:0016052">
    <property type="term" value="P:carbohydrate catabolic process"/>
    <property type="evidence" value="ECO:0007669"/>
    <property type="project" value="TreeGrafter"/>
</dbReference>
<comment type="caution">
    <text evidence="8">The sequence shown here is derived from an EMBL/GenBank/DDBJ whole genome shotgun (WGS) entry which is preliminary data.</text>
</comment>
<dbReference type="SUPFAM" id="SSF51569">
    <property type="entry name" value="Aldolase"/>
    <property type="match status" value="1"/>
</dbReference>
<evidence type="ECO:0000256" key="1">
    <source>
        <dbReference type="ARBA" id="ARBA00004816"/>
    </source>
</evidence>
<evidence type="ECO:0000256" key="5">
    <source>
        <dbReference type="ARBA" id="ARBA00023270"/>
    </source>
</evidence>
<dbReference type="GO" id="GO:0009264">
    <property type="term" value="P:deoxyribonucleotide catabolic process"/>
    <property type="evidence" value="ECO:0007669"/>
    <property type="project" value="UniProtKB-UniRule"/>
</dbReference>
<dbReference type="Proteomes" id="UP000235803">
    <property type="component" value="Unassembled WGS sequence"/>
</dbReference>
<dbReference type="GO" id="GO:0005737">
    <property type="term" value="C:cytoplasm"/>
    <property type="evidence" value="ECO:0007669"/>
    <property type="project" value="InterPro"/>
</dbReference>
<dbReference type="CDD" id="cd00959">
    <property type="entry name" value="DeoC"/>
    <property type="match status" value="1"/>
</dbReference>
<keyword evidence="5" id="KW-0704">Schiff base</keyword>
<protein>
    <recommendedName>
        <fullName evidence="3 7">Deoxyribose-phosphate aldolase</fullName>
        <ecNumber evidence="3 7">4.1.2.4</ecNumber>
    </recommendedName>
</protein>
<evidence type="ECO:0000313" key="8">
    <source>
        <dbReference type="EMBL" id="PMR74594.1"/>
    </source>
</evidence>
<dbReference type="InterPro" id="IPR011343">
    <property type="entry name" value="DeoC"/>
</dbReference>
<dbReference type="InterPro" id="IPR002915">
    <property type="entry name" value="DeoC/FbaB/LacD_aldolase"/>
</dbReference>
<evidence type="ECO:0000313" key="9">
    <source>
        <dbReference type="Proteomes" id="UP000235803"/>
    </source>
</evidence>
<dbReference type="PANTHER" id="PTHR10889">
    <property type="entry name" value="DEOXYRIBOSE-PHOSPHATE ALDOLASE"/>
    <property type="match status" value="1"/>
</dbReference>
<comment type="pathway">
    <text evidence="1">Carbohydrate degradation; 2-deoxy-D-ribose 1-phosphate degradation; D-glyceraldehyde 3-phosphate and acetaldehyde from 2-deoxy-alpha-D-ribose 1-phosphate: step 2/2.</text>
</comment>
<dbReference type="Pfam" id="PF01791">
    <property type="entry name" value="DeoC"/>
    <property type="match status" value="1"/>
</dbReference>
<reference evidence="8 9" key="1">
    <citation type="submission" date="2018-01" db="EMBL/GenBank/DDBJ databases">
        <title>Halomonas endophytica sp. nov., isolated from storage liquid in the stems of Populus euphratica.</title>
        <authorList>
            <person name="Chen C."/>
        </authorList>
    </citation>
    <scope>NUCLEOTIDE SEQUENCE [LARGE SCALE GENOMIC DNA]</scope>
    <source>
        <strain evidence="8 9">MC28</strain>
    </source>
</reference>
<comment type="catalytic activity">
    <reaction evidence="6">
        <text>2-deoxy-D-ribose 5-phosphate = D-glyceraldehyde 3-phosphate + acetaldehyde</text>
        <dbReference type="Rhea" id="RHEA:12821"/>
        <dbReference type="ChEBI" id="CHEBI:15343"/>
        <dbReference type="ChEBI" id="CHEBI:59776"/>
        <dbReference type="ChEBI" id="CHEBI:62877"/>
        <dbReference type="EC" id="4.1.2.4"/>
    </reaction>
</comment>
<name>A0A2N7U2D1_9GAMM</name>
<dbReference type="SMART" id="SM01133">
    <property type="entry name" value="DeoC"/>
    <property type="match status" value="1"/>
</dbReference>
<comment type="similarity">
    <text evidence="2">Belongs to the DeoC/FbaB aldolase family. DeoC type 2 subfamily.</text>
</comment>
<dbReference type="EC" id="4.1.2.4" evidence="3 7"/>
<evidence type="ECO:0000256" key="6">
    <source>
        <dbReference type="ARBA" id="ARBA00048791"/>
    </source>
</evidence>
<proteinExistence type="inferred from homology"/>